<dbReference type="STRING" id="38772.ENSGAGP00000031340"/>
<dbReference type="PROSITE" id="PS50804">
    <property type="entry name" value="SCAN_BOX"/>
    <property type="match status" value="1"/>
</dbReference>
<dbReference type="PANTHER" id="PTHR46888">
    <property type="entry name" value="ZINC KNUCKLE DOMAINCONTAINING PROTEIN-RELATED"/>
    <property type="match status" value="1"/>
</dbReference>
<dbReference type="PANTHER" id="PTHR46888:SF15">
    <property type="entry name" value="ZINC FINGER AND SCAN DOMAIN-CONTAINING PROTEIN 12-LIKE"/>
    <property type="match status" value="1"/>
</dbReference>
<dbReference type="SMART" id="SM00431">
    <property type="entry name" value="SCAN"/>
    <property type="match status" value="1"/>
</dbReference>
<reference evidence="2" key="2">
    <citation type="submission" date="2025-08" db="UniProtKB">
        <authorList>
            <consortium name="Ensembl"/>
        </authorList>
    </citation>
    <scope>IDENTIFICATION</scope>
</reference>
<evidence type="ECO:0000259" key="1">
    <source>
        <dbReference type="PROSITE" id="PS50804"/>
    </source>
</evidence>
<reference evidence="2" key="3">
    <citation type="submission" date="2025-09" db="UniProtKB">
        <authorList>
            <consortium name="Ensembl"/>
        </authorList>
    </citation>
    <scope>IDENTIFICATION</scope>
</reference>
<dbReference type="Gene3D" id="1.10.4020.10">
    <property type="entry name" value="DNA breaking-rejoining enzymes"/>
    <property type="match status" value="1"/>
</dbReference>
<dbReference type="Ensembl" id="ENSGAGT00000035551.1">
    <property type="protein sequence ID" value="ENSGAGP00000031340.1"/>
    <property type="gene ID" value="ENSGAGG00000022529.1"/>
</dbReference>
<dbReference type="InterPro" id="IPR038269">
    <property type="entry name" value="SCAN_sf"/>
</dbReference>
<keyword evidence="3" id="KW-1185">Reference proteome</keyword>
<sequence>MGPGDDPEAFLVTFERVALIAGWARAQWATLLAPYFTGPTQLAYRGLATEDAKDYDRVKAVILDALNVSPDTFRQRFRGQTYPTSARPRLIAQGLKEACHRWLQPETWTAEQVTEQVVLEQFVQILPVRGRAWVLRHRPTTVGAAVSLMEDFLAAEAPVGLAFRSPGFKPCAACHWP</sequence>
<protein>
    <recommendedName>
        <fullName evidence="1">SCAN box domain-containing protein</fullName>
    </recommendedName>
</protein>
<evidence type="ECO:0000313" key="2">
    <source>
        <dbReference type="Ensembl" id="ENSGAGP00000031340.1"/>
    </source>
</evidence>
<dbReference type="InterPro" id="IPR003309">
    <property type="entry name" value="SCAN_dom"/>
</dbReference>
<name>A0A452ITH0_9SAUR</name>
<accession>A0A452ITH0</accession>
<dbReference type="Pfam" id="PF02023">
    <property type="entry name" value="SCAN"/>
    <property type="match status" value="1"/>
</dbReference>
<dbReference type="AlphaFoldDB" id="A0A452ITH0"/>
<organism evidence="2 3">
    <name type="scientific">Gopherus agassizii</name>
    <name type="common">Agassiz's desert tortoise</name>
    <dbReference type="NCBI Taxonomy" id="38772"/>
    <lineage>
        <taxon>Eukaryota</taxon>
        <taxon>Metazoa</taxon>
        <taxon>Chordata</taxon>
        <taxon>Craniata</taxon>
        <taxon>Vertebrata</taxon>
        <taxon>Euteleostomi</taxon>
        <taxon>Archelosauria</taxon>
        <taxon>Testudinata</taxon>
        <taxon>Testudines</taxon>
        <taxon>Cryptodira</taxon>
        <taxon>Durocryptodira</taxon>
        <taxon>Testudinoidea</taxon>
        <taxon>Testudinidae</taxon>
        <taxon>Gopherus</taxon>
    </lineage>
</organism>
<feature type="domain" description="SCAN box" evidence="1">
    <location>
        <begin position="74"/>
        <end position="152"/>
    </location>
</feature>
<dbReference type="Proteomes" id="UP000291020">
    <property type="component" value="Unassembled WGS sequence"/>
</dbReference>
<proteinExistence type="predicted"/>
<dbReference type="SUPFAM" id="SSF47353">
    <property type="entry name" value="Retrovirus capsid dimerization domain-like"/>
    <property type="match status" value="1"/>
</dbReference>
<evidence type="ECO:0000313" key="3">
    <source>
        <dbReference type="Proteomes" id="UP000291020"/>
    </source>
</evidence>
<reference evidence="3" key="1">
    <citation type="journal article" date="2017" name="PLoS ONE">
        <title>The Agassiz's desert tortoise genome provides a resource for the conservation of a threatened species.</title>
        <authorList>
            <person name="Tollis M."/>
            <person name="DeNardo D.F."/>
            <person name="Cornelius J.A."/>
            <person name="Dolby G.A."/>
            <person name="Edwards T."/>
            <person name="Henen B.T."/>
            <person name="Karl A.E."/>
            <person name="Murphy R.W."/>
            <person name="Kusumi K."/>
        </authorList>
    </citation>
    <scope>NUCLEOTIDE SEQUENCE [LARGE SCALE GENOMIC DNA]</scope>
</reference>